<evidence type="ECO:0000259" key="2">
    <source>
        <dbReference type="Pfam" id="PF26078"/>
    </source>
</evidence>
<dbReference type="EMBL" id="JACRTB010000054">
    <property type="protein sequence ID" value="MBC8577811.1"/>
    <property type="molecule type" value="Genomic_DNA"/>
</dbReference>
<comment type="similarity">
    <text evidence="1">Belongs to the Mu gp47/PBSX XkdT family.</text>
</comment>
<dbReference type="PANTHER" id="PTHR37829">
    <property type="entry name" value="PHAGE-LIKE ELEMENT PBSX PROTEIN XKDT"/>
    <property type="match status" value="1"/>
</dbReference>
<proteinExistence type="inferred from homology"/>
<dbReference type="InterPro" id="IPR058531">
    <property type="entry name" value="Baseplate_J_M"/>
</dbReference>
<reference evidence="4 5" key="1">
    <citation type="submission" date="2020-08" db="EMBL/GenBank/DDBJ databases">
        <title>Genome public.</title>
        <authorList>
            <person name="Liu C."/>
            <person name="Sun Q."/>
        </authorList>
    </citation>
    <scope>NUCLEOTIDE SEQUENCE [LARGE SCALE GENOMIC DNA]</scope>
    <source>
        <strain evidence="4 5">BX1</strain>
    </source>
</reference>
<dbReference type="Pfam" id="PF26079">
    <property type="entry name" value="Baseplate_J_C"/>
    <property type="match status" value="1"/>
</dbReference>
<dbReference type="PANTHER" id="PTHR37829:SF3">
    <property type="entry name" value="PROTEIN JAYE-RELATED"/>
    <property type="match status" value="1"/>
</dbReference>
<organism evidence="4 5">
    <name type="scientific">Yanshouia hominis</name>
    <dbReference type="NCBI Taxonomy" id="2763673"/>
    <lineage>
        <taxon>Bacteria</taxon>
        <taxon>Bacillati</taxon>
        <taxon>Bacillota</taxon>
        <taxon>Clostridia</taxon>
        <taxon>Eubacteriales</taxon>
        <taxon>Oscillospiraceae</taxon>
        <taxon>Yanshouia</taxon>
    </lineage>
</organism>
<dbReference type="RefSeq" id="WP_262401158.1">
    <property type="nucleotide sequence ID" value="NZ_JACRTB010000054.1"/>
</dbReference>
<keyword evidence="5" id="KW-1185">Reference proteome</keyword>
<evidence type="ECO:0000259" key="3">
    <source>
        <dbReference type="Pfam" id="PF26079"/>
    </source>
</evidence>
<evidence type="ECO:0000313" key="5">
    <source>
        <dbReference type="Proteomes" id="UP000658131"/>
    </source>
</evidence>
<feature type="domain" description="Baseplate J-like C-terminal" evidence="3">
    <location>
        <begin position="268"/>
        <end position="358"/>
    </location>
</feature>
<comment type="caution">
    <text evidence="4">The sequence shown here is derived from an EMBL/GenBank/DDBJ whole genome shotgun (WGS) entry which is preliminary data.</text>
</comment>
<name>A0ABR7NN29_9FIRM</name>
<dbReference type="Proteomes" id="UP000658131">
    <property type="component" value="Unassembled WGS sequence"/>
</dbReference>
<dbReference type="InterPro" id="IPR052399">
    <property type="entry name" value="Phage_Baseplate_Assmbl_Protein"/>
</dbReference>
<evidence type="ECO:0000313" key="4">
    <source>
        <dbReference type="EMBL" id="MBC8577811.1"/>
    </source>
</evidence>
<feature type="domain" description="Baseplate J-like central" evidence="2">
    <location>
        <begin position="184"/>
        <end position="261"/>
    </location>
</feature>
<sequence>MADSYEFSAVLGRMLSKVPDTIDKREGSIIYNALAPTAYALAAQSYMLGHMANLLFADTAEGEWLDRVVYDFGLEREAATRALRKITCADKDGAGIAGLTGKRFAINELTFQLTAAAETAGVYQAECEQYGTQGNCYSGAVLPVDNISGLGTAVLDAAPLIAARDDESDDDLRARFYEAVRQTPFGGNKADYREKTLAIDGVGACAVFGAPELAAGAGNVGIVIGDEQGKKASDTLVQEVQGLFGTAGDGLAPIGHTVTVKTAAELTVNVAASVQLKSGSSFAAVEPLVEAAITGYIGGIGFEDATIYYAKLVAEILNSHEAIVDVGTVTLGGASANLSLVKTFSGYQIPKLGTVTVTEVSA</sequence>
<gene>
    <name evidence="4" type="ORF">H8717_15605</name>
</gene>
<accession>A0ABR7NN29</accession>
<evidence type="ECO:0000256" key="1">
    <source>
        <dbReference type="ARBA" id="ARBA00038087"/>
    </source>
</evidence>
<dbReference type="Pfam" id="PF26078">
    <property type="entry name" value="Baseplate_J_M"/>
    <property type="match status" value="1"/>
</dbReference>
<dbReference type="InterPro" id="IPR058530">
    <property type="entry name" value="Baseplate_J-like_C"/>
</dbReference>
<protein>
    <submittedName>
        <fullName evidence="4">Baseplate J/gp47 family protein</fullName>
    </submittedName>
</protein>